<accession>A0A1D4NI89</accession>
<evidence type="ECO:0000313" key="2">
    <source>
        <dbReference type="EMBL" id="SCT10410.1"/>
    </source>
</evidence>
<name>A0A1D4NI89_9STAP</name>
<reference evidence="2 4" key="1">
    <citation type="submission" date="2016-09" db="EMBL/GenBank/DDBJ databases">
        <authorList>
            <consortium name="Pathogen Informatics"/>
        </authorList>
    </citation>
    <scope>NUCLEOTIDE SEQUENCE [LARGE SCALE GENOMIC DNA]</scope>
    <source>
        <strain evidence="2 4">82B</strain>
    </source>
</reference>
<evidence type="ECO:0000313" key="4">
    <source>
        <dbReference type="Proteomes" id="UP000095768"/>
    </source>
</evidence>
<keyword evidence="3" id="KW-1185">Reference proteome</keyword>
<organism evidence="2 4">
    <name type="scientific">Staphylococcus caeli</name>
    <dbReference type="NCBI Taxonomy" id="2201815"/>
    <lineage>
        <taxon>Bacteria</taxon>
        <taxon>Bacillati</taxon>
        <taxon>Bacillota</taxon>
        <taxon>Bacilli</taxon>
        <taxon>Bacillales</taxon>
        <taxon>Staphylococcaceae</taxon>
        <taxon>Staphylococcus</taxon>
    </lineage>
</organism>
<dbReference type="AlphaFoldDB" id="A0A1D4NI89"/>
<dbReference type="EMBL" id="FMPI01000011">
    <property type="protein sequence ID" value="SCT04770.1"/>
    <property type="molecule type" value="Genomic_DNA"/>
</dbReference>
<reference evidence="1 3" key="2">
    <citation type="submission" date="2016-09" db="EMBL/GenBank/DDBJ databases">
        <authorList>
            <consortium name="Pathogen Informatics"/>
            <person name="Sun Q."/>
            <person name="Inoue M."/>
        </authorList>
    </citation>
    <scope>NUCLEOTIDE SEQUENCE [LARGE SCALE GENOMIC DNA]</scope>
    <source>
        <strain evidence="1 3">82C</strain>
    </source>
</reference>
<evidence type="ECO:0000313" key="1">
    <source>
        <dbReference type="EMBL" id="SCT04770.1"/>
    </source>
</evidence>
<dbReference type="OrthoDB" id="86031at2"/>
<dbReference type="Proteomes" id="UP000095768">
    <property type="component" value="Unassembled WGS sequence"/>
</dbReference>
<dbReference type="RefSeq" id="WP_069995778.1">
    <property type="nucleotide sequence ID" value="NZ_FMPG01000007.1"/>
</dbReference>
<dbReference type="EMBL" id="FMPG01000007">
    <property type="protein sequence ID" value="SCT10410.1"/>
    <property type="molecule type" value="Genomic_DNA"/>
</dbReference>
<sequence length="290" mass="34773">MEKPERLLYIYTRLLNGKTLSKDILAQQLNVNARSIQRDISDINNFIYEDHEWRGLDGKIIYDTSIERHRLKIDRYKFKNNRLLNLIFRMKNFTPMIHEDTYNLIRGLNANSNLAEKLLSNKLLSQFKVHKELNESSLIYKIQLAIENSNEILIKYENHADTNVIPLYTRYFANKYWFTYLQKNKILTLELSSISDIEQLTTVFDRTVFNEIQYVVMLVTEQFWSEIKRQFIILDTQKTKTGYKVKMIISKQETMQLAYEYPVDITLLYPEKYVESFKHKIKSLFDKYNV</sequence>
<gene>
    <name evidence="2" type="ORF">SAMEA2297795_01794</name>
    <name evidence="1" type="ORF">SAMEA2297796_01633</name>
</gene>
<proteinExistence type="predicted"/>
<protein>
    <submittedName>
        <fullName evidence="1 2">DNA binding protein</fullName>
    </submittedName>
</protein>
<dbReference type="Proteomes" id="UP000095412">
    <property type="component" value="Unassembled WGS sequence"/>
</dbReference>
<evidence type="ECO:0000313" key="3">
    <source>
        <dbReference type="Proteomes" id="UP000095412"/>
    </source>
</evidence>